<evidence type="ECO:0000313" key="1">
    <source>
        <dbReference type="EMBL" id="KAK8959344.1"/>
    </source>
</evidence>
<keyword evidence="2" id="KW-1185">Reference proteome</keyword>
<gene>
    <name evidence="1" type="ORF">KSP40_PGU021837</name>
</gene>
<organism evidence="1 2">
    <name type="scientific">Platanthera guangdongensis</name>
    <dbReference type="NCBI Taxonomy" id="2320717"/>
    <lineage>
        <taxon>Eukaryota</taxon>
        <taxon>Viridiplantae</taxon>
        <taxon>Streptophyta</taxon>
        <taxon>Embryophyta</taxon>
        <taxon>Tracheophyta</taxon>
        <taxon>Spermatophyta</taxon>
        <taxon>Magnoliopsida</taxon>
        <taxon>Liliopsida</taxon>
        <taxon>Asparagales</taxon>
        <taxon>Orchidaceae</taxon>
        <taxon>Orchidoideae</taxon>
        <taxon>Orchideae</taxon>
        <taxon>Orchidinae</taxon>
        <taxon>Platanthera</taxon>
    </lineage>
</organism>
<sequence length="62" mass="7394">MVHECYEDDFVRWIFCRTRFWVLCLWGSILATLSPQCSVCGFEHLSFGVWKRVSWDLEMDAS</sequence>
<evidence type="ECO:0000313" key="2">
    <source>
        <dbReference type="Proteomes" id="UP001412067"/>
    </source>
</evidence>
<reference evidence="1 2" key="1">
    <citation type="journal article" date="2022" name="Nat. Plants">
        <title>Genomes of leafy and leafless Platanthera orchids illuminate the evolution of mycoheterotrophy.</title>
        <authorList>
            <person name="Li M.H."/>
            <person name="Liu K.W."/>
            <person name="Li Z."/>
            <person name="Lu H.C."/>
            <person name="Ye Q.L."/>
            <person name="Zhang D."/>
            <person name="Wang J.Y."/>
            <person name="Li Y.F."/>
            <person name="Zhong Z.M."/>
            <person name="Liu X."/>
            <person name="Yu X."/>
            <person name="Liu D.K."/>
            <person name="Tu X.D."/>
            <person name="Liu B."/>
            <person name="Hao Y."/>
            <person name="Liao X.Y."/>
            <person name="Jiang Y.T."/>
            <person name="Sun W.H."/>
            <person name="Chen J."/>
            <person name="Chen Y.Q."/>
            <person name="Ai Y."/>
            <person name="Zhai J.W."/>
            <person name="Wu S.S."/>
            <person name="Zhou Z."/>
            <person name="Hsiao Y.Y."/>
            <person name="Wu W.L."/>
            <person name="Chen Y.Y."/>
            <person name="Lin Y.F."/>
            <person name="Hsu J.L."/>
            <person name="Li C.Y."/>
            <person name="Wang Z.W."/>
            <person name="Zhao X."/>
            <person name="Zhong W.Y."/>
            <person name="Ma X.K."/>
            <person name="Ma L."/>
            <person name="Huang J."/>
            <person name="Chen G.Z."/>
            <person name="Huang M.Z."/>
            <person name="Huang L."/>
            <person name="Peng D.H."/>
            <person name="Luo Y.B."/>
            <person name="Zou S.Q."/>
            <person name="Chen S.P."/>
            <person name="Lan S."/>
            <person name="Tsai W.C."/>
            <person name="Van de Peer Y."/>
            <person name="Liu Z.J."/>
        </authorList>
    </citation>
    <scope>NUCLEOTIDE SEQUENCE [LARGE SCALE GENOMIC DNA]</scope>
    <source>
        <strain evidence="1">Lor288</strain>
    </source>
</reference>
<dbReference type="EMBL" id="JBBWWR010000012">
    <property type="protein sequence ID" value="KAK8959344.1"/>
    <property type="molecule type" value="Genomic_DNA"/>
</dbReference>
<comment type="caution">
    <text evidence="1">The sequence shown here is derived from an EMBL/GenBank/DDBJ whole genome shotgun (WGS) entry which is preliminary data.</text>
</comment>
<proteinExistence type="predicted"/>
<name>A0ABR2M6Z5_9ASPA</name>
<protein>
    <submittedName>
        <fullName evidence="1">Uncharacterized protein</fullName>
    </submittedName>
</protein>
<dbReference type="Proteomes" id="UP001412067">
    <property type="component" value="Unassembled WGS sequence"/>
</dbReference>
<accession>A0ABR2M6Z5</accession>